<dbReference type="PANTHER" id="PTHR43133:SF46">
    <property type="entry name" value="RNA POLYMERASE SIGMA-70 FACTOR ECF SUBFAMILY"/>
    <property type="match status" value="1"/>
</dbReference>
<keyword evidence="4" id="KW-0804">Transcription</keyword>
<keyword evidence="8" id="KW-1185">Reference proteome</keyword>
<dbReference type="OrthoDB" id="1491902at2"/>
<evidence type="ECO:0000259" key="6">
    <source>
        <dbReference type="Pfam" id="PF08281"/>
    </source>
</evidence>
<comment type="similarity">
    <text evidence="1">Belongs to the sigma-70 factor family. ECF subfamily.</text>
</comment>
<sequence length="197" mass="22836">MSDLDKEIAALVKACAEGHRLSQERLYKLFYADMLRTCIRYVKTDDLAREALNTAFLKVFQHLHTYEAFKGTLEAWMRTIMIRTCIDLNRKECKFEAATLADDFSHEQAFVAPEILDKLYAQDLIGLIRHLPYATQLVFNLSVIDGYSHKEIADRLEIGEATSRWHLSEGKKQLRKLLLSNTESDIHYHTENKGEKK</sequence>
<reference evidence="7 8" key="1">
    <citation type="submission" date="2018-06" db="EMBL/GenBank/DDBJ databases">
        <title>Pedobacter endophyticus sp. nov., an endophytic bacterium isolated from a leaf of Triticum aestivum.</title>
        <authorList>
            <person name="Zhang L."/>
        </authorList>
    </citation>
    <scope>NUCLEOTIDE SEQUENCE [LARGE SCALE GENOMIC DNA]</scope>
    <source>
        <strain evidence="7 8">CM134L-2</strain>
    </source>
</reference>
<evidence type="ECO:0000256" key="1">
    <source>
        <dbReference type="ARBA" id="ARBA00010641"/>
    </source>
</evidence>
<dbReference type="InterPro" id="IPR036388">
    <property type="entry name" value="WH-like_DNA-bd_sf"/>
</dbReference>
<name>A0A3S3SRF6_9SPHI</name>
<dbReference type="GO" id="GO:0016987">
    <property type="term" value="F:sigma factor activity"/>
    <property type="evidence" value="ECO:0007669"/>
    <property type="project" value="UniProtKB-KW"/>
</dbReference>
<feature type="domain" description="RNA polymerase sigma-70 region 2" evidence="5">
    <location>
        <begin position="26"/>
        <end position="92"/>
    </location>
</feature>
<dbReference type="InterPro" id="IPR014284">
    <property type="entry name" value="RNA_pol_sigma-70_dom"/>
</dbReference>
<keyword evidence="2" id="KW-0805">Transcription regulation</keyword>
<protein>
    <submittedName>
        <fullName evidence="7">RNA polymerase sigma factor</fullName>
    </submittedName>
</protein>
<dbReference type="InterPro" id="IPR039425">
    <property type="entry name" value="RNA_pol_sigma-70-like"/>
</dbReference>
<dbReference type="Gene3D" id="1.10.1740.10">
    <property type="match status" value="1"/>
</dbReference>
<dbReference type="Pfam" id="PF04542">
    <property type="entry name" value="Sigma70_r2"/>
    <property type="match status" value="1"/>
</dbReference>
<dbReference type="EMBL" id="SAYW01000003">
    <property type="protein sequence ID" value="RWU07457.1"/>
    <property type="molecule type" value="Genomic_DNA"/>
</dbReference>
<accession>A0A3S3SRF6</accession>
<evidence type="ECO:0000313" key="8">
    <source>
        <dbReference type="Proteomes" id="UP000284120"/>
    </source>
</evidence>
<gene>
    <name evidence="7" type="ORF">DPV69_10730</name>
</gene>
<dbReference type="Proteomes" id="UP000284120">
    <property type="component" value="Unassembled WGS sequence"/>
</dbReference>
<dbReference type="PANTHER" id="PTHR43133">
    <property type="entry name" value="RNA POLYMERASE ECF-TYPE SIGMA FACTO"/>
    <property type="match status" value="1"/>
</dbReference>
<dbReference type="GO" id="GO:0003677">
    <property type="term" value="F:DNA binding"/>
    <property type="evidence" value="ECO:0007669"/>
    <property type="project" value="InterPro"/>
</dbReference>
<evidence type="ECO:0000256" key="2">
    <source>
        <dbReference type="ARBA" id="ARBA00023015"/>
    </source>
</evidence>
<feature type="domain" description="RNA polymerase sigma factor 70 region 4 type 2" evidence="6">
    <location>
        <begin position="123"/>
        <end position="174"/>
    </location>
</feature>
<evidence type="ECO:0000256" key="4">
    <source>
        <dbReference type="ARBA" id="ARBA00023163"/>
    </source>
</evidence>
<dbReference type="RefSeq" id="WP_113647368.1">
    <property type="nucleotide sequence ID" value="NZ_QMHN01000003.1"/>
</dbReference>
<keyword evidence="3" id="KW-0731">Sigma factor</keyword>
<comment type="caution">
    <text evidence="7">The sequence shown here is derived from an EMBL/GenBank/DDBJ whole genome shotgun (WGS) entry which is preliminary data.</text>
</comment>
<dbReference type="NCBIfam" id="TIGR02937">
    <property type="entry name" value="sigma70-ECF"/>
    <property type="match status" value="1"/>
</dbReference>
<dbReference type="InterPro" id="IPR013324">
    <property type="entry name" value="RNA_pol_sigma_r3/r4-like"/>
</dbReference>
<dbReference type="SUPFAM" id="SSF88659">
    <property type="entry name" value="Sigma3 and sigma4 domains of RNA polymerase sigma factors"/>
    <property type="match status" value="1"/>
</dbReference>
<dbReference type="InterPro" id="IPR013249">
    <property type="entry name" value="RNA_pol_sigma70_r4_t2"/>
</dbReference>
<evidence type="ECO:0000313" key="7">
    <source>
        <dbReference type="EMBL" id="RWU07457.1"/>
    </source>
</evidence>
<evidence type="ECO:0000259" key="5">
    <source>
        <dbReference type="Pfam" id="PF04542"/>
    </source>
</evidence>
<dbReference type="InterPro" id="IPR013325">
    <property type="entry name" value="RNA_pol_sigma_r2"/>
</dbReference>
<proteinExistence type="inferred from homology"/>
<organism evidence="7 8">
    <name type="scientific">Pedobacter chitinilyticus</name>
    <dbReference type="NCBI Taxonomy" id="2233776"/>
    <lineage>
        <taxon>Bacteria</taxon>
        <taxon>Pseudomonadati</taxon>
        <taxon>Bacteroidota</taxon>
        <taxon>Sphingobacteriia</taxon>
        <taxon>Sphingobacteriales</taxon>
        <taxon>Sphingobacteriaceae</taxon>
        <taxon>Pedobacter</taxon>
    </lineage>
</organism>
<dbReference type="Pfam" id="PF08281">
    <property type="entry name" value="Sigma70_r4_2"/>
    <property type="match status" value="1"/>
</dbReference>
<dbReference type="GO" id="GO:0006352">
    <property type="term" value="P:DNA-templated transcription initiation"/>
    <property type="evidence" value="ECO:0007669"/>
    <property type="project" value="InterPro"/>
</dbReference>
<dbReference type="AlphaFoldDB" id="A0A3S3SRF6"/>
<evidence type="ECO:0000256" key="3">
    <source>
        <dbReference type="ARBA" id="ARBA00023082"/>
    </source>
</evidence>
<dbReference type="Gene3D" id="1.10.10.10">
    <property type="entry name" value="Winged helix-like DNA-binding domain superfamily/Winged helix DNA-binding domain"/>
    <property type="match status" value="1"/>
</dbReference>
<dbReference type="InterPro" id="IPR007627">
    <property type="entry name" value="RNA_pol_sigma70_r2"/>
</dbReference>
<dbReference type="SUPFAM" id="SSF88946">
    <property type="entry name" value="Sigma2 domain of RNA polymerase sigma factors"/>
    <property type="match status" value="1"/>
</dbReference>